<reference evidence="1" key="1">
    <citation type="journal article" date="2014" name="Int. J. Syst. Evol. Microbiol.">
        <title>Complete genome sequence of Corynebacterium casei LMG S-19264T (=DSM 44701T), isolated from a smear-ripened cheese.</title>
        <authorList>
            <consortium name="US DOE Joint Genome Institute (JGI-PGF)"/>
            <person name="Walter F."/>
            <person name="Albersmeier A."/>
            <person name="Kalinowski J."/>
            <person name="Ruckert C."/>
        </authorList>
    </citation>
    <scope>NUCLEOTIDE SEQUENCE</scope>
    <source>
        <strain evidence="1">CGMCC 1.12827</strain>
    </source>
</reference>
<organism evidence="1 2">
    <name type="scientific">Gordonia jinhuaensis</name>
    <dbReference type="NCBI Taxonomy" id="1517702"/>
    <lineage>
        <taxon>Bacteria</taxon>
        <taxon>Bacillati</taxon>
        <taxon>Actinomycetota</taxon>
        <taxon>Actinomycetes</taxon>
        <taxon>Mycobacteriales</taxon>
        <taxon>Gordoniaceae</taxon>
        <taxon>Gordonia</taxon>
    </lineage>
</organism>
<reference evidence="1" key="2">
    <citation type="submission" date="2020-09" db="EMBL/GenBank/DDBJ databases">
        <authorList>
            <person name="Sun Q."/>
            <person name="Zhou Y."/>
        </authorList>
    </citation>
    <scope>NUCLEOTIDE SEQUENCE</scope>
    <source>
        <strain evidence="1">CGMCC 1.12827</strain>
    </source>
</reference>
<dbReference type="Proteomes" id="UP000621454">
    <property type="component" value="Unassembled WGS sequence"/>
</dbReference>
<proteinExistence type="predicted"/>
<evidence type="ECO:0000313" key="1">
    <source>
        <dbReference type="EMBL" id="GGB40551.1"/>
    </source>
</evidence>
<keyword evidence="2" id="KW-1185">Reference proteome</keyword>
<comment type="caution">
    <text evidence="1">The sequence shown here is derived from an EMBL/GenBank/DDBJ whole genome shotgun (WGS) entry which is preliminary data.</text>
</comment>
<dbReference type="RefSeq" id="WP_188587411.1">
    <property type="nucleotide sequence ID" value="NZ_BMGC01000026.1"/>
</dbReference>
<evidence type="ECO:0000313" key="2">
    <source>
        <dbReference type="Proteomes" id="UP000621454"/>
    </source>
</evidence>
<gene>
    <name evidence="1" type="ORF">GCM10011489_30170</name>
</gene>
<accession>A0A916TD86</accession>
<dbReference type="EMBL" id="BMGC01000026">
    <property type="protein sequence ID" value="GGB40551.1"/>
    <property type="molecule type" value="Genomic_DNA"/>
</dbReference>
<sequence length="117" mass="12401">MSDASTPRFLQGIFEFEGQGFDDLAEIGGGLTITVPDGSTIQAVYFRGGNSGDDMITVVLMHNGEPVRYFPIGAKAGTHVPLRLVEDFLEGSTLELRLAAPKAATGSVVIDLGLVEF</sequence>
<protein>
    <recommendedName>
        <fullName evidence="3">Molybdopterin oxidoreductase</fullName>
    </recommendedName>
</protein>
<dbReference type="AlphaFoldDB" id="A0A916TD86"/>
<name>A0A916TD86_9ACTN</name>
<evidence type="ECO:0008006" key="3">
    <source>
        <dbReference type="Google" id="ProtNLM"/>
    </source>
</evidence>